<organism evidence="2 3">
    <name type="scientific">Mycolicibacterium conceptionense</name>
    <dbReference type="NCBI Taxonomy" id="451644"/>
    <lineage>
        <taxon>Bacteria</taxon>
        <taxon>Bacillati</taxon>
        <taxon>Actinomycetota</taxon>
        <taxon>Actinomycetes</taxon>
        <taxon>Mycobacteriales</taxon>
        <taxon>Mycobacteriaceae</taxon>
        <taxon>Mycolicibacterium</taxon>
    </lineage>
</organism>
<keyword evidence="1" id="KW-0812">Transmembrane</keyword>
<evidence type="ECO:0000313" key="3">
    <source>
        <dbReference type="Proteomes" id="UP000037594"/>
    </source>
</evidence>
<dbReference type="EMBL" id="LFOD01000012">
    <property type="protein sequence ID" value="KMV17614.1"/>
    <property type="molecule type" value="Genomic_DNA"/>
</dbReference>
<sequence length="124" mass="13037">MTDPQPSHQIVRAPWWVPAVLPLVPLVLLTGFIAAVTAGLWAMVAVFYGGGYLLRLLGPVSGGLSMVISSAIMLGSVFSSILGAVLVGRAVMRGVFLLVQRMANEPPRGLEVPRSGIRIDEAGS</sequence>
<comment type="caution">
    <text evidence="2">The sequence shown here is derived from an EMBL/GenBank/DDBJ whole genome shotgun (WGS) entry which is preliminary data.</text>
</comment>
<protein>
    <recommendedName>
        <fullName evidence="4">Transmembrane protein</fullName>
    </recommendedName>
</protein>
<reference evidence="2 3" key="1">
    <citation type="submission" date="2015-06" db="EMBL/GenBank/DDBJ databases">
        <title>Genome sequence of Mycobacterium conceptionense strain MLE.</title>
        <authorList>
            <person name="Greninger A.L."/>
            <person name="Cunningham G."/>
            <person name="Chiu C.Y."/>
            <person name="Miller S."/>
        </authorList>
    </citation>
    <scope>NUCLEOTIDE SEQUENCE [LARGE SCALE GENOMIC DNA]</scope>
    <source>
        <strain evidence="2 3">MLE</strain>
    </source>
</reference>
<evidence type="ECO:0008006" key="4">
    <source>
        <dbReference type="Google" id="ProtNLM"/>
    </source>
</evidence>
<dbReference type="Proteomes" id="UP000037594">
    <property type="component" value="Unassembled WGS sequence"/>
</dbReference>
<gene>
    <name evidence="2" type="ORF">ACT17_15130</name>
</gene>
<keyword evidence="1" id="KW-1133">Transmembrane helix</keyword>
<keyword evidence="1" id="KW-0472">Membrane</keyword>
<dbReference type="AlphaFoldDB" id="A0A0J8WX58"/>
<dbReference type="PATRIC" id="fig|451644.5.peg.3136"/>
<feature type="transmembrane region" description="Helical" evidence="1">
    <location>
        <begin position="20"/>
        <end position="48"/>
    </location>
</feature>
<name>A0A0J8WX58_9MYCO</name>
<evidence type="ECO:0000313" key="2">
    <source>
        <dbReference type="EMBL" id="KMV17614.1"/>
    </source>
</evidence>
<proteinExistence type="predicted"/>
<accession>A0A0J8WX58</accession>
<dbReference type="RefSeq" id="WP_048895964.1">
    <property type="nucleotide sequence ID" value="NZ_LFOD01000012.1"/>
</dbReference>
<feature type="transmembrane region" description="Helical" evidence="1">
    <location>
        <begin position="68"/>
        <end position="92"/>
    </location>
</feature>
<evidence type="ECO:0000256" key="1">
    <source>
        <dbReference type="SAM" id="Phobius"/>
    </source>
</evidence>